<evidence type="ECO:0000256" key="1">
    <source>
        <dbReference type="SAM" id="MobiDB-lite"/>
    </source>
</evidence>
<dbReference type="AlphaFoldDB" id="A0A6J3MFD4"/>
<dbReference type="GeneID" id="54360698"/>
<reference evidence="3" key="1">
    <citation type="submission" date="2020-01" db="EMBL/GenBank/DDBJ databases">
        <authorList>
            <consortium name="DOE Joint Genome Institute"/>
            <person name="Haridas S."/>
            <person name="Albert R."/>
            <person name="Binder M."/>
            <person name="Bloem J."/>
            <person name="Labutti K."/>
            <person name="Salamov A."/>
            <person name="Andreopoulos B."/>
            <person name="Baker S.E."/>
            <person name="Barry K."/>
            <person name="Bills G."/>
            <person name="Bluhm B.H."/>
            <person name="Cannon C."/>
            <person name="Castanera R."/>
            <person name="Culley D.E."/>
            <person name="Daum C."/>
            <person name="Ezra D."/>
            <person name="Gonzalez J.B."/>
            <person name="Henrissat B."/>
            <person name="Kuo A."/>
            <person name="Liang C."/>
            <person name="Lipzen A."/>
            <person name="Lutzoni F."/>
            <person name="Magnuson J."/>
            <person name="Mondo S."/>
            <person name="Nolan M."/>
            <person name="Ohm R."/>
            <person name="Pangilinan J."/>
            <person name="Park H.-J."/>
            <person name="Ramirez L."/>
            <person name="Alfaro M."/>
            <person name="Sun H."/>
            <person name="Tritt A."/>
            <person name="Yoshinaga Y."/>
            <person name="Zwiers L.-H."/>
            <person name="Turgeon B.G."/>
            <person name="Goodwin S.B."/>
            <person name="Spatafora J.W."/>
            <person name="Crous P.W."/>
            <person name="Grigoriev I.V."/>
        </authorList>
    </citation>
    <scope>NUCLEOTIDE SEQUENCE</scope>
    <source>
        <strain evidence="3">CBS 342.82</strain>
    </source>
</reference>
<reference evidence="3" key="3">
    <citation type="submission" date="2025-08" db="UniProtKB">
        <authorList>
            <consortium name="RefSeq"/>
        </authorList>
    </citation>
    <scope>IDENTIFICATION</scope>
    <source>
        <strain evidence="3">CBS 342.82</strain>
    </source>
</reference>
<accession>A0A6J3MFD4</accession>
<protein>
    <recommendedName>
        <fullName evidence="4">Homeodomain-like protein</fullName>
    </recommendedName>
</protein>
<reference evidence="3" key="2">
    <citation type="submission" date="2020-04" db="EMBL/GenBank/DDBJ databases">
        <authorList>
            <consortium name="NCBI Genome Project"/>
        </authorList>
    </citation>
    <scope>NUCLEOTIDE SEQUENCE</scope>
    <source>
        <strain evidence="3">CBS 342.82</strain>
    </source>
</reference>
<sequence>MPGSGKQSNEVQAQIKELLEAGFDPTTIHRRLKVGRSSIYRMKRCLEQHGTNYMPPELNKKNGRPKVLTAEQELEVLDWLRVPSNRNRYLDDLVWLIHDRFHIVCSTTTMSKMKRKWLRVIEFEESGQPIDEVTRQQLLETHPDLPLLQGTSATSTHSMDHREHHSHGLGSAINHESGELLTPIDDPSQDLPQDENSNPHPFDQQQPLPSQQDLHLHHTPFPEQELPPDLILSSSHLQPFPSQPNHDDAIQPDLAEHTHTLQPPDHIFPDNQIDLSISGQEDRLHSPPPQIDRRLERRIHDEIATANAAVVTAAAAVAVADGGR</sequence>
<feature type="compositionally biased region" description="Low complexity" evidence="1">
    <location>
        <begin position="203"/>
        <end position="213"/>
    </location>
</feature>
<dbReference type="OrthoDB" id="3647574at2759"/>
<feature type="compositionally biased region" description="Polar residues" evidence="1">
    <location>
        <begin position="190"/>
        <end position="199"/>
    </location>
</feature>
<dbReference type="SUPFAM" id="SSF46689">
    <property type="entry name" value="Homeodomain-like"/>
    <property type="match status" value="1"/>
</dbReference>
<keyword evidence="2" id="KW-1185">Reference proteome</keyword>
<organism evidence="3">
    <name type="scientific">Dissoconium aciculare CBS 342.82</name>
    <dbReference type="NCBI Taxonomy" id="1314786"/>
    <lineage>
        <taxon>Eukaryota</taxon>
        <taxon>Fungi</taxon>
        <taxon>Dikarya</taxon>
        <taxon>Ascomycota</taxon>
        <taxon>Pezizomycotina</taxon>
        <taxon>Dothideomycetes</taxon>
        <taxon>Dothideomycetidae</taxon>
        <taxon>Mycosphaerellales</taxon>
        <taxon>Dissoconiaceae</taxon>
        <taxon>Dissoconium</taxon>
    </lineage>
</organism>
<evidence type="ECO:0000313" key="3">
    <source>
        <dbReference type="RefSeq" id="XP_033463721.1"/>
    </source>
</evidence>
<name>A0A6J3MFD4_9PEZI</name>
<proteinExistence type="predicted"/>
<gene>
    <name evidence="3" type="ORF">K489DRAFT_367875</name>
</gene>
<dbReference type="InterPro" id="IPR009057">
    <property type="entry name" value="Homeodomain-like_sf"/>
</dbReference>
<dbReference type="RefSeq" id="XP_033463721.1">
    <property type="nucleotide sequence ID" value="XM_033602898.1"/>
</dbReference>
<feature type="region of interest" description="Disordered" evidence="1">
    <location>
        <begin position="142"/>
        <end position="250"/>
    </location>
</feature>
<evidence type="ECO:0000313" key="2">
    <source>
        <dbReference type="Proteomes" id="UP000504637"/>
    </source>
</evidence>
<dbReference type="Proteomes" id="UP000504637">
    <property type="component" value="Unplaced"/>
</dbReference>
<evidence type="ECO:0008006" key="4">
    <source>
        <dbReference type="Google" id="ProtNLM"/>
    </source>
</evidence>